<dbReference type="Pfam" id="PF01022">
    <property type="entry name" value="HTH_5"/>
    <property type="match status" value="1"/>
</dbReference>
<comment type="caution">
    <text evidence="2">The sequence shown here is derived from an EMBL/GenBank/DDBJ whole genome shotgun (WGS) entry which is preliminary data.</text>
</comment>
<proteinExistence type="predicted"/>
<dbReference type="InterPro" id="IPR011991">
    <property type="entry name" value="ArsR-like_HTH"/>
</dbReference>
<dbReference type="SMART" id="SM00418">
    <property type="entry name" value="HTH_ARSR"/>
    <property type="match status" value="1"/>
</dbReference>
<dbReference type="CDD" id="cd00090">
    <property type="entry name" value="HTH_ARSR"/>
    <property type="match status" value="1"/>
</dbReference>
<evidence type="ECO:0000313" key="3">
    <source>
        <dbReference type="Proteomes" id="UP001556692"/>
    </source>
</evidence>
<dbReference type="Proteomes" id="UP001556692">
    <property type="component" value="Unassembled WGS sequence"/>
</dbReference>
<dbReference type="PANTHER" id="PTHR38600">
    <property type="entry name" value="TRANSCRIPTIONAL REGULATORY PROTEIN"/>
    <property type="match status" value="1"/>
</dbReference>
<dbReference type="PRINTS" id="PR00778">
    <property type="entry name" value="HTHARSR"/>
</dbReference>
<sequence>MPDPLSQTFSALADPTRRAILAELALGERTVSQLVEGRGMSQPAISKHLKVLQQAGLIERGREAQTRPCRIAPRGLDAASGWIDRCRADWEDTFGRMDAFLAGMAAPRDKGGTP</sequence>
<dbReference type="PANTHER" id="PTHR38600:SF2">
    <property type="entry name" value="SLL0088 PROTEIN"/>
    <property type="match status" value="1"/>
</dbReference>
<name>A0ABV3SSS3_9HYPH</name>
<dbReference type="PROSITE" id="PS50987">
    <property type="entry name" value="HTH_ARSR_2"/>
    <property type="match status" value="1"/>
</dbReference>
<dbReference type="EMBL" id="JBDPGJ010000007">
    <property type="protein sequence ID" value="MEX0408946.1"/>
    <property type="molecule type" value="Genomic_DNA"/>
</dbReference>
<evidence type="ECO:0000259" key="1">
    <source>
        <dbReference type="PROSITE" id="PS50987"/>
    </source>
</evidence>
<reference evidence="2 3" key="1">
    <citation type="submission" date="2024-05" db="EMBL/GenBank/DDBJ databases">
        <authorList>
            <person name="Jiang F."/>
        </authorList>
    </citation>
    <scope>NUCLEOTIDE SEQUENCE [LARGE SCALE GENOMIC DNA]</scope>
    <source>
        <strain evidence="2 3">LZ166</strain>
    </source>
</reference>
<dbReference type="SUPFAM" id="SSF46785">
    <property type="entry name" value="Winged helix' DNA-binding domain"/>
    <property type="match status" value="1"/>
</dbReference>
<dbReference type="RefSeq" id="WP_367956801.1">
    <property type="nucleotide sequence ID" value="NZ_JBDPGJ010000007.1"/>
</dbReference>
<evidence type="ECO:0000313" key="2">
    <source>
        <dbReference type="EMBL" id="MEX0408946.1"/>
    </source>
</evidence>
<dbReference type="InterPro" id="IPR036390">
    <property type="entry name" value="WH_DNA-bd_sf"/>
</dbReference>
<dbReference type="Gene3D" id="1.10.10.10">
    <property type="entry name" value="Winged helix-like DNA-binding domain superfamily/Winged helix DNA-binding domain"/>
    <property type="match status" value="1"/>
</dbReference>
<protein>
    <submittedName>
        <fullName evidence="2">Metalloregulator ArsR/SmtB family transcription factor</fullName>
    </submittedName>
</protein>
<dbReference type="NCBIfam" id="NF033788">
    <property type="entry name" value="HTH_metalloreg"/>
    <property type="match status" value="1"/>
</dbReference>
<dbReference type="InterPro" id="IPR001845">
    <property type="entry name" value="HTH_ArsR_DNA-bd_dom"/>
</dbReference>
<organism evidence="2 3">
    <name type="scientific">Aquibium pacificus</name>
    <dbReference type="NCBI Taxonomy" id="3153579"/>
    <lineage>
        <taxon>Bacteria</taxon>
        <taxon>Pseudomonadati</taxon>
        <taxon>Pseudomonadota</taxon>
        <taxon>Alphaproteobacteria</taxon>
        <taxon>Hyphomicrobiales</taxon>
        <taxon>Phyllobacteriaceae</taxon>
        <taxon>Aquibium</taxon>
    </lineage>
</organism>
<dbReference type="InterPro" id="IPR036388">
    <property type="entry name" value="WH-like_DNA-bd_sf"/>
</dbReference>
<gene>
    <name evidence="2" type="ORF">ABGN05_25225</name>
</gene>
<accession>A0ABV3SSS3</accession>
<keyword evidence="3" id="KW-1185">Reference proteome</keyword>
<feature type="domain" description="HTH arsR-type" evidence="1">
    <location>
        <begin position="1"/>
        <end position="91"/>
    </location>
</feature>